<sequence>MTETAEPDGRPLLTAEEGTWAGQQLDPASPAHNTAEYIDIDGPLDPALLRTAVLRVVDETEVLRATYPLSDAGVPRAVPGGPPVPFEHVELSGSPDPLAAARAWMERDVARRVDLAAGPLSGHALLTLGPARHLWYHRVHHIALDGYGLSLVARRVADTYTALAEGRPVPAAPFGPLAAVLDEDAAYRRSERRERDRAFWTERFADRPHVATPADRAALPAPGHLREMFDLPGADTRRLRALASELSIGWPEVLTAVFAAHLHRETGAHEVVLGLPVMNRLGTAALRVPAMVRNVIPLRIPVAPVDTLRQLAARTAAEMRACLPHQRYPYEQLRRDLGLVGGERRLSGPGVNIMPFAYDLKFGAHRGTAHNVSAGPVDDLALNVYDRGDGGGLRVAVDANPRLYDAERLAAQVRAVRVLLTELPAAPDRAVGVVRADGLAVLHGPPHHPSPRSVLERIADRAASDGDAVAVEHDGQRLGYRELLERAHAAAGVLAGRGAAPGATVAVLLPRGVDTVTTLLAVLLTGAAYCPLDPAAPEPRLRAMLAGLDPVATVTADGATGPIGGVRLTPADWRGAGPAAALPVPPPEGAAYLMHTSGTTGRPKAVRVPRRALDSFAAGAVPRYGLEPGDRLLQFAPPHFDTSIEEIVLPLCAGATVVVRTDAMLSSVPALLDACDRQRVTVLDLPTAYWHELVYALSTGHARLPASVRTVVIGGEAALPERVDRWRTAVPDTVRLLNTYGPTEATVVATVADLHRQPPGSVPIGLPLPGTAAAVVDGELYLLGDGLADGYHGDAPETDRARFTRLPQLPGSPRAYRTGDLAEVGADGLLHHRGRADDEIKISGHRVQPAEIETALLADPRVRAAAAVGETLPDGSRRLSAHVVPAPGGGREGLAAELRSLLRTTLPAALVPSAIHLTDRLPRNRNGKIDRAALLAAARVAVPPTGPPGHGGATSGNGGPPSPPAPTDGSAPLARAVADVWQRVLGGTPVPVDADIFDLGVHSLQAIAAANRLSTALDREIRVGWLFEHTTPAGLAAFLHAADESRSDRRDGPEGEHADTRPRGAGLPLELAADIAEGPGVRGAVVPTRPPAAPQRRVLLTGATGFVGAHLLVELLRRGTAEVVCPVRAADDVAAGERLRDVLAGLGLPLPEASGRLTPVAVDLERLDPGPAGAGPPALFATCDVVVHSAADVSVMRGYRALRSPNVVATRSLLRLAATRGVPFHLVSTLSVSPPRAAAPELTEEFLPAHPGLLSGYQQTKWVAEELARQAAAEGLPVAVHRLGRVVGAGATGVVNPRDFLFGVLRTSVPAGKLPRLFAHEVWTPADDVARAISALLDRDAPSGGAVYHHAPTRPFALADLATWTTDYGFPLDLVDIEQWLKAPDLAADDRSRAFRAALAGLGPQPGGPAPSSGDLGLGHVRSDRLHGALAGSAPPYRAVDRELVFRQLDHCVAHGLLPAPPPA</sequence>
<dbReference type="InterPro" id="IPR025110">
    <property type="entry name" value="AMP-bd_C"/>
</dbReference>
<dbReference type="Proteomes" id="UP000746503">
    <property type="component" value="Unassembled WGS sequence"/>
</dbReference>
<feature type="compositionally biased region" description="Gly residues" evidence="5">
    <location>
        <begin position="948"/>
        <end position="959"/>
    </location>
</feature>
<dbReference type="Pfam" id="PF07993">
    <property type="entry name" value="NAD_binding_4"/>
    <property type="match status" value="1"/>
</dbReference>
<dbReference type="NCBIfam" id="TIGR01733">
    <property type="entry name" value="AA-adenyl-dom"/>
    <property type="match status" value="1"/>
</dbReference>
<dbReference type="PROSITE" id="PS50075">
    <property type="entry name" value="CARRIER"/>
    <property type="match status" value="1"/>
</dbReference>
<dbReference type="Gene3D" id="3.30.559.10">
    <property type="entry name" value="Chloramphenicol acetyltransferase-like domain"/>
    <property type="match status" value="1"/>
</dbReference>
<evidence type="ECO:0000256" key="4">
    <source>
        <dbReference type="ARBA" id="ARBA00022598"/>
    </source>
</evidence>
<dbReference type="Gene3D" id="3.40.50.1820">
    <property type="entry name" value="alpha/beta hydrolase"/>
    <property type="match status" value="1"/>
</dbReference>
<feature type="region of interest" description="Disordered" evidence="5">
    <location>
        <begin position="1043"/>
        <end position="1065"/>
    </location>
</feature>
<dbReference type="Gene3D" id="2.30.38.10">
    <property type="entry name" value="Luciferase, Domain 3"/>
    <property type="match status" value="1"/>
</dbReference>
<dbReference type="SUPFAM" id="SSF47336">
    <property type="entry name" value="ACP-like"/>
    <property type="match status" value="1"/>
</dbReference>
<dbReference type="Gene3D" id="3.30.559.30">
    <property type="entry name" value="Nonribosomal peptide synthetase, condensation domain"/>
    <property type="match status" value="1"/>
</dbReference>
<dbReference type="Gene3D" id="3.40.50.720">
    <property type="entry name" value="NAD(P)-binding Rossmann-like Domain"/>
    <property type="match status" value="1"/>
</dbReference>
<dbReference type="InterPro" id="IPR036291">
    <property type="entry name" value="NAD(P)-bd_dom_sf"/>
</dbReference>
<feature type="region of interest" description="Disordered" evidence="5">
    <location>
        <begin position="1"/>
        <end position="30"/>
    </location>
</feature>
<dbReference type="EMBL" id="JAAVJB010000001">
    <property type="protein sequence ID" value="NJP64743.1"/>
    <property type="molecule type" value="Genomic_DNA"/>
</dbReference>
<dbReference type="SUPFAM" id="SSF56801">
    <property type="entry name" value="Acetyl-CoA synthetase-like"/>
    <property type="match status" value="1"/>
</dbReference>
<dbReference type="RefSeq" id="WP_167931270.1">
    <property type="nucleotide sequence ID" value="NZ_JAAVJB010000001.1"/>
</dbReference>
<comment type="cofactor">
    <cofactor evidence="1">
        <name>pantetheine 4'-phosphate</name>
        <dbReference type="ChEBI" id="CHEBI:47942"/>
    </cofactor>
</comment>
<evidence type="ECO:0000256" key="5">
    <source>
        <dbReference type="SAM" id="MobiDB-lite"/>
    </source>
</evidence>
<name>A0ABX1AJG4_9ACTN</name>
<keyword evidence="2" id="KW-0596">Phosphopantetheine</keyword>
<dbReference type="InterPro" id="IPR036736">
    <property type="entry name" value="ACP-like_sf"/>
</dbReference>
<evidence type="ECO:0000256" key="1">
    <source>
        <dbReference type="ARBA" id="ARBA00001957"/>
    </source>
</evidence>
<dbReference type="InterPro" id="IPR006162">
    <property type="entry name" value="Ppantetheine_attach_site"/>
</dbReference>
<dbReference type="InterPro" id="IPR020845">
    <property type="entry name" value="AMP-binding_CS"/>
</dbReference>
<protein>
    <submittedName>
        <fullName evidence="7">Amino acid adenylation domain-containing protein</fullName>
    </submittedName>
</protein>
<dbReference type="InterPro" id="IPR045851">
    <property type="entry name" value="AMP-bd_C_sf"/>
</dbReference>
<dbReference type="InterPro" id="IPR009081">
    <property type="entry name" value="PP-bd_ACP"/>
</dbReference>
<dbReference type="InterPro" id="IPR010071">
    <property type="entry name" value="AA_adenyl_dom"/>
</dbReference>
<dbReference type="PANTHER" id="PTHR44845">
    <property type="entry name" value="CARRIER DOMAIN-CONTAINING PROTEIN"/>
    <property type="match status" value="1"/>
</dbReference>
<reference evidence="7 8" key="1">
    <citation type="submission" date="2020-03" db="EMBL/GenBank/DDBJ databases">
        <title>Draft genome of Streptomyces sp. ventii, isolated from the Axial Seamount in the Pacific Ocean, and resequencing of the two type strains Streptomyces lonarensis strain NCL 716 and Streptomyces bohaiensis strain 11A07.</title>
        <authorList>
            <person name="Loughran R.M."/>
            <person name="Pfannmuller K.M."/>
            <person name="Wasson B.J."/>
            <person name="Deadmond M.C."/>
            <person name="Paddock B.E."/>
            <person name="Koyack M.J."/>
            <person name="Gallegos D.A."/>
            <person name="Mitchell E.A."/>
            <person name="Ushijima B."/>
            <person name="Saw J.H."/>
            <person name="Mcphail K.L."/>
            <person name="Videau P."/>
        </authorList>
    </citation>
    <scope>NUCLEOTIDE SEQUENCE [LARGE SCALE GENOMIC DNA]</scope>
    <source>
        <strain evidence="8">5675061</strain>
    </source>
</reference>
<dbReference type="Pfam" id="PF00550">
    <property type="entry name" value="PP-binding"/>
    <property type="match status" value="1"/>
</dbReference>
<dbReference type="Pfam" id="PF00501">
    <property type="entry name" value="AMP-binding"/>
    <property type="match status" value="1"/>
</dbReference>
<dbReference type="Gene3D" id="3.30.300.30">
    <property type="match status" value="1"/>
</dbReference>
<dbReference type="PROSITE" id="PS00012">
    <property type="entry name" value="PHOSPHOPANTETHEINE"/>
    <property type="match status" value="1"/>
</dbReference>
<dbReference type="InterPro" id="IPR001242">
    <property type="entry name" value="Condensation_dom"/>
</dbReference>
<dbReference type="InterPro" id="IPR013120">
    <property type="entry name" value="FAR_NAD-bd"/>
</dbReference>
<dbReference type="Gene3D" id="3.40.50.980">
    <property type="match status" value="2"/>
</dbReference>
<dbReference type="CDD" id="cd05930">
    <property type="entry name" value="A_NRPS"/>
    <property type="match status" value="1"/>
</dbReference>
<dbReference type="PROSITE" id="PS00455">
    <property type="entry name" value="AMP_BINDING"/>
    <property type="match status" value="1"/>
</dbReference>
<feature type="compositionally biased region" description="Basic and acidic residues" evidence="5">
    <location>
        <begin position="1043"/>
        <end position="1062"/>
    </location>
</feature>
<dbReference type="InterPro" id="IPR023213">
    <property type="entry name" value="CAT-like_dom_sf"/>
</dbReference>
<evidence type="ECO:0000256" key="2">
    <source>
        <dbReference type="ARBA" id="ARBA00022450"/>
    </source>
</evidence>
<evidence type="ECO:0000256" key="3">
    <source>
        <dbReference type="ARBA" id="ARBA00022553"/>
    </source>
</evidence>
<keyword evidence="4" id="KW-0436">Ligase</keyword>
<keyword evidence="3" id="KW-0597">Phosphoprotein</keyword>
<dbReference type="NCBIfam" id="TIGR01746">
    <property type="entry name" value="Thioester-redct"/>
    <property type="match status" value="1"/>
</dbReference>
<dbReference type="InterPro" id="IPR000873">
    <property type="entry name" value="AMP-dep_synth/lig_dom"/>
</dbReference>
<dbReference type="Pfam" id="PF00668">
    <property type="entry name" value="Condensation"/>
    <property type="match status" value="1"/>
</dbReference>
<dbReference type="InterPro" id="IPR020806">
    <property type="entry name" value="PKS_PP-bd"/>
</dbReference>
<organism evidence="7 8">
    <name type="scientific">Streptomyces spiramenti</name>
    <dbReference type="NCBI Taxonomy" id="2720606"/>
    <lineage>
        <taxon>Bacteria</taxon>
        <taxon>Bacillati</taxon>
        <taxon>Actinomycetota</taxon>
        <taxon>Actinomycetes</taxon>
        <taxon>Kitasatosporales</taxon>
        <taxon>Streptomycetaceae</taxon>
        <taxon>Streptomyces</taxon>
    </lineage>
</organism>
<dbReference type="SUPFAM" id="SSF51735">
    <property type="entry name" value="NAD(P)-binding Rossmann-fold domains"/>
    <property type="match status" value="1"/>
</dbReference>
<dbReference type="InterPro" id="IPR010080">
    <property type="entry name" value="Thioester_reductase-like_dom"/>
</dbReference>
<feature type="region of interest" description="Disordered" evidence="5">
    <location>
        <begin position="941"/>
        <end position="972"/>
    </location>
</feature>
<accession>A0ABX1AJG4</accession>
<feature type="domain" description="Carrier" evidence="6">
    <location>
        <begin position="968"/>
        <end position="1043"/>
    </location>
</feature>
<evidence type="ECO:0000313" key="7">
    <source>
        <dbReference type="EMBL" id="NJP64743.1"/>
    </source>
</evidence>
<dbReference type="InterPro" id="IPR029058">
    <property type="entry name" value="AB_hydrolase_fold"/>
</dbReference>
<dbReference type="Pfam" id="PF13193">
    <property type="entry name" value="AMP-binding_C"/>
    <property type="match status" value="1"/>
</dbReference>
<comment type="caution">
    <text evidence="7">The sequence shown here is derived from an EMBL/GenBank/DDBJ whole genome shotgun (WGS) entry which is preliminary data.</text>
</comment>
<dbReference type="PANTHER" id="PTHR44845:SF6">
    <property type="entry name" value="BETA-ALANINE-ACTIVATING ENZYME"/>
    <property type="match status" value="1"/>
</dbReference>
<dbReference type="SUPFAM" id="SSF52777">
    <property type="entry name" value="CoA-dependent acyltransferases"/>
    <property type="match status" value="2"/>
</dbReference>
<dbReference type="SMART" id="SM00823">
    <property type="entry name" value="PKS_PP"/>
    <property type="match status" value="1"/>
</dbReference>
<evidence type="ECO:0000313" key="8">
    <source>
        <dbReference type="Proteomes" id="UP000746503"/>
    </source>
</evidence>
<keyword evidence="8" id="KW-1185">Reference proteome</keyword>
<evidence type="ECO:0000259" key="6">
    <source>
        <dbReference type="PROSITE" id="PS50075"/>
    </source>
</evidence>
<proteinExistence type="predicted"/>
<gene>
    <name evidence="7" type="ORF">HCJ92_00175</name>
</gene>